<dbReference type="InterPro" id="IPR035931">
    <property type="entry name" value="YlxR-like_sf"/>
</dbReference>
<evidence type="ECO:0000259" key="2">
    <source>
        <dbReference type="Pfam" id="PF04296"/>
    </source>
</evidence>
<dbReference type="PANTHER" id="PTHR34215:SF1">
    <property type="entry name" value="YLXR DOMAIN-CONTAINING PROTEIN"/>
    <property type="match status" value="1"/>
</dbReference>
<gene>
    <name evidence="3" type="ORF">JDV75_05005</name>
</gene>
<dbReference type="Gene3D" id="3.30.1230.10">
    <property type="entry name" value="YlxR-like"/>
    <property type="match status" value="1"/>
</dbReference>
<dbReference type="Pfam" id="PF04296">
    <property type="entry name" value="YlxR"/>
    <property type="match status" value="1"/>
</dbReference>
<evidence type="ECO:0000256" key="1">
    <source>
        <dbReference type="SAM" id="MobiDB-lite"/>
    </source>
</evidence>
<evidence type="ECO:0000313" key="3">
    <source>
        <dbReference type="EMBL" id="MBI8989117.1"/>
    </source>
</evidence>
<dbReference type="AlphaFoldDB" id="A0A934I693"/>
<dbReference type="Proteomes" id="UP000645966">
    <property type="component" value="Unassembled WGS sequence"/>
</dbReference>
<dbReference type="InterPro" id="IPR037465">
    <property type="entry name" value="YlxR"/>
</dbReference>
<dbReference type="RefSeq" id="WP_198738132.1">
    <property type="nucleotide sequence ID" value="NZ_JAEIOS010000011.1"/>
</dbReference>
<sequence length="114" mass="12773">MRTTGSSAEAPTGIRVRTCIATRDRKADTQLLRIVVDPSRSDRLIPDPARRRQGRGAWLTPSLEALELAEKRRAFNRALRVSTPVDTEAVRTWIQEHAAEPPTPGKTRTLMSTR</sequence>
<protein>
    <submittedName>
        <fullName evidence="3">YlxR family protein</fullName>
    </submittedName>
</protein>
<dbReference type="SUPFAM" id="SSF64376">
    <property type="entry name" value="YlxR-like"/>
    <property type="match status" value="1"/>
</dbReference>
<comment type="caution">
    <text evidence="3">The sequence shown here is derived from an EMBL/GenBank/DDBJ whole genome shotgun (WGS) entry which is preliminary data.</text>
</comment>
<reference evidence="3" key="1">
    <citation type="submission" date="2020-12" db="EMBL/GenBank/DDBJ databases">
        <title>Genome public.</title>
        <authorList>
            <person name="Sun Q."/>
        </authorList>
    </citation>
    <scope>NUCLEOTIDE SEQUENCE</scope>
    <source>
        <strain evidence="3">CCM 8863</strain>
    </source>
</reference>
<dbReference type="PANTHER" id="PTHR34215">
    <property type="entry name" value="BLL0784 PROTEIN"/>
    <property type="match status" value="1"/>
</dbReference>
<feature type="region of interest" description="Disordered" evidence="1">
    <location>
        <begin position="95"/>
        <end position="114"/>
    </location>
</feature>
<accession>A0A934I693</accession>
<organism evidence="3 4">
    <name type="scientific">Corynebacterium meridianum</name>
    <dbReference type="NCBI Taxonomy" id="2765363"/>
    <lineage>
        <taxon>Bacteria</taxon>
        <taxon>Bacillati</taxon>
        <taxon>Actinomycetota</taxon>
        <taxon>Actinomycetes</taxon>
        <taxon>Mycobacteriales</taxon>
        <taxon>Corynebacteriaceae</taxon>
        <taxon>Corynebacterium</taxon>
    </lineage>
</organism>
<dbReference type="InterPro" id="IPR007393">
    <property type="entry name" value="YlxR_dom"/>
</dbReference>
<proteinExistence type="predicted"/>
<feature type="domain" description="YlxR" evidence="2">
    <location>
        <begin position="17"/>
        <end position="86"/>
    </location>
</feature>
<evidence type="ECO:0000313" key="4">
    <source>
        <dbReference type="Proteomes" id="UP000645966"/>
    </source>
</evidence>
<keyword evidence="4" id="KW-1185">Reference proteome</keyword>
<name>A0A934I693_9CORY</name>
<dbReference type="EMBL" id="JAEIOS010000011">
    <property type="protein sequence ID" value="MBI8989117.1"/>
    <property type="molecule type" value="Genomic_DNA"/>
</dbReference>